<evidence type="ECO:0000256" key="10">
    <source>
        <dbReference type="ARBA" id="ARBA00037759"/>
    </source>
</evidence>
<accession>A0A6P7Y6C2</accession>
<gene>
    <name evidence="15" type="primary">EIF4G2</name>
</gene>
<keyword evidence="5 15" id="KW-0396">Initiation factor</keyword>
<dbReference type="SUPFAM" id="SSF48371">
    <property type="entry name" value="ARM repeat"/>
    <property type="match status" value="3"/>
</dbReference>
<dbReference type="Pfam" id="PF02020">
    <property type="entry name" value="W2"/>
    <property type="match status" value="1"/>
</dbReference>
<dbReference type="Gene3D" id="1.25.40.180">
    <property type="match status" value="3"/>
</dbReference>
<evidence type="ECO:0000256" key="5">
    <source>
        <dbReference type="ARBA" id="ARBA00022540"/>
    </source>
</evidence>
<dbReference type="GO" id="GO:0016281">
    <property type="term" value="C:eukaryotic translation initiation factor 4F complex"/>
    <property type="evidence" value="ECO:0007669"/>
    <property type="project" value="TreeGrafter"/>
</dbReference>
<evidence type="ECO:0000256" key="2">
    <source>
        <dbReference type="ARBA" id="ARBA00022481"/>
    </source>
</evidence>
<comment type="subunit">
    <text evidence="12">Interacts with the serine/threonine protein kinases MKNK1 and MKNK2. Binds EIF4A and EIF3. Interacts with MIF4GD. Interacts with DAZAP2.</text>
</comment>
<keyword evidence="7" id="KW-0810">Translation regulation</keyword>
<evidence type="ECO:0000313" key="15">
    <source>
        <dbReference type="RefSeq" id="XP_030058299.1"/>
    </source>
</evidence>
<sequence length="964" mass="106740">MAVFPATTESGALSLLPESWCTAGAGEEEAKCFFPPPPRPLNIILLKILHCQAAKVESAIAEGGASRFSASSGGGGGRGAPQHYPKTVGNSEYLGKTPGLGVQRWIPSRSTRRDVNSANNSANNSASEKERHDAIFRKVRGILNKLTPEKFDKLCLELLNVGVDSKLILKGVILLIVDKALEEPKYSSLYAQLCLRLAEDAPNFDGPSPEGQPGQKQSTTFRRLLISKLQDEFENRTRNVDVYDKRDAPLLPEEEEQRTIAKIKMLGNIKFIGELGKLDLIHESILHKCIKTGCHGFIWRHPFRALCERGALWGDGFPSEGSLLTQCPERMPPDKAMAALKPGEGGFPAEFVVQMYQAFLLHKAAPVDPPGKRSLEGASVAKKRITFPEEAEQEFSFSPDQEMPSLEEEVCFPEEQFAEELEQTAEVQAAICGSLLARACFRWSERVLESSSDDLSAIDNERLARSVVCLYPVPDAEKALLKPPVVDMVSAEEFPTSEITSESLGMQQPTLVDTDIQSVQGNAFGPATVDSGHDGHQSQRLGSPLSGSLCSGSVVLPGGFLLDQPLGNQGDLLEAFRLLIRELSVRILSDNATVVAYGRNEELSPGARSSAAHELGGESSGRCFSVHIAGTVNVQAGFLSRHTLDSGEWALLAEAFQAIVDHRGFPVMAVLASNLNAKAFLNVLDQCPKLEVDIPLVKSYLAQFAARAIIAELVSISELAQPLESGTHFPLFLLCLQQLAKLKDREWLTELFQQSKVNMQKMLPEIDQNKDRMLEILEGKGLSFLFPLMKLEKELLKQIMLDPSPQTIYKWIKDNISPKLHIDKGFVNILMTSFLQYISNEVCPSEEADLSSAPSKEQLEQEKQLLLSFKPVMQKFLHDHVDLQVSALYALQVHCHNKNFPKGMLLRFFVHFYDMEIIEEEAFLAWKEDITQEFPGKGKALFQVNQWLTWLETAEEEESEEEAD</sequence>
<comment type="similarity">
    <text evidence="1">Belongs to the eukaryotic initiation factor 4G family.</text>
</comment>
<protein>
    <recommendedName>
        <fullName evidence="11">Eukaryotic translation initiation factor 4 gamma 2</fullName>
    </recommendedName>
</protein>
<evidence type="ECO:0000256" key="4">
    <source>
        <dbReference type="ARBA" id="ARBA00022499"/>
    </source>
</evidence>
<evidence type="ECO:0000256" key="6">
    <source>
        <dbReference type="ARBA" id="ARBA00022843"/>
    </source>
</evidence>
<evidence type="ECO:0000256" key="8">
    <source>
        <dbReference type="ARBA" id="ARBA00022917"/>
    </source>
</evidence>
<evidence type="ECO:0000256" key="3">
    <source>
        <dbReference type="ARBA" id="ARBA00022491"/>
    </source>
</evidence>
<dbReference type="PANTHER" id="PTHR23253:SF9">
    <property type="entry name" value="EUKARYOTIC TRANSLATION INITIATION FACTOR 4 GAMMA 2"/>
    <property type="match status" value="1"/>
</dbReference>
<dbReference type="FunCoup" id="A0A6P7Y6C2">
    <property type="interactions" value="2117"/>
</dbReference>
<evidence type="ECO:0000256" key="11">
    <source>
        <dbReference type="ARBA" id="ARBA00040449"/>
    </source>
</evidence>
<dbReference type="FunFam" id="1.25.40.180:FF:000007">
    <property type="entry name" value="Eukaryotic translation initiation factor 4 gamma 2"/>
    <property type="match status" value="1"/>
</dbReference>
<dbReference type="Proteomes" id="UP000515156">
    <property type="component" value="Chromosome 4"/>
</dbReference>
<keyword evidence="4" id="KW-1017">Isopeptide bond</keyword>
<keyword evidence="8" id="KW-0648">Protein biosynthesis</keyword>
<dbReference type="PANTHER" id="PTHR23253">
    <property type="entry name" value="EUKARYOTIC TRANSLATION INITIATION FACTOR 4 GAMMA"/>
    <property type="match status" value="1"/>
</dbReference>
<proteinExistence type="inferred from homology"/>
<keyword evidence="2" id="KW-0488">Methylation</keyword>
<keyword evidence="9" id="KW-0007">Acetylation</keyword>
<reference evidence="15" key="1">
    <citation type="submission" date="2025-08" db="UniProtKB">
        <authorList>
            <consortium name="RefSeq"/>
        </authorList>
    </citation>
    <scope>IDENTIFICATION</scope>
</reference>
<feature type="domain" description="W2" evidence="13">
    <location>
        <begin position="778"/>
        <end position="961"/>
    </location>
</feature>
<name>A0A6P7Y6C2_9AMPH</name>
<dbReference type="GeneID" id="115469645"/>
<comment type="function">
    <text evidence="10">Appears to play a role in the switch from cap-dependent to IRES-mediated translation during mitosis, apoptosis and viral infection. Cleaved by some caspases and viral proteases.</text>
</comment>
<dbReference type="PROSITE" id="PS51363">
    <property type="entry name" value="W2"/>
    <property type="match status" value="1"/>
</dbReference>
<dbReference type="GO" id="GO:0006417">
    <property type="term" value="P:regulation of translation"/>
    <property type="evidence" value="ECO:0007669"/>
    <property type="project" value="UniProtKB-KW"/>
</dbReference>
<dbReference type="RefSeq" id="XP_030058299.1">
    <property type="nucleotide sequence ID" value="XM_030202439.1"/>
</dbReference>
<dbReference type="InterPro" id="IPR003890">
    <property type="entry name" value="MIF4G-like_typ-3"/>
</dbReference>
<dbReference type="InterPro" id="IPR016024">
    <property type="entry name" value="ARM-type_fold"/>
</dbReference>
<dbReference type="CTD" id="1982"/>
<dbReference type="GO" id="GO:0003729">
    <property type="term" value="F:mRNA binding"/>
    <property type="evidence" value="ECO:0007669"/>
    <property type="project" value="TreeGrafter"/>
</dbReference>
<evidence type="ECO:0000256" key="9">
    <source>
        <dbReference type="ARBA" id="ARBA00022990"/>
    </source>
</evidence>
<evidence type="ECO:0000256" key="1">
    <source>
        <dbReference type="ARBA" id="ARBA00005775"/>
    </source>
</evidence>
<dbReference type="AlphaFoldDB" id="A0A6P7Y6C2"/>
<evidence type="ECO:0000313" key="14">
    <source>
        <dbReference type="Proteomes" id="UP000515156"/>
    </source>
</evidence>
<dbReference type="KEGG" id="muo:115469645"/>
<dbReference type="GO" id="GO:0003743">
    <property type="term" value="F:translation initiation factor activity"/>
    <property type="evidence" value="ECO:0007669"/>
    <property type="project" value="UniProtKB-KW"/>
</dbReference>
<keyword evidence="14" id="KW-1185">Reference proteome</keyword>
<dbReference type="SMART" id="SM00515">
    <property type="entry name" value="eIF5C"/>
    <property type="match status" value="1"/>
</dbReference>
<keyword evidence="3" id="KW-0678">Repressor</keyword>
<dbReference type="CDD" id="cd11559">
    <property type="entry name" value="W2_eIF4G1_like"/>
    <property type="match status" value="1"/>
</dbReference>
<dbReference type="Pfam" id="PF02854">
    <property type="entry name" value="MIF4G"/>
    <property type="match status" value="1"/>
</dbReference>
<dbReference type="SMART" id="SM00543">
    <property type="entry name" value="MIF4G"/>
    <property type="match status" value="1"/>
</dbReference>
<evidence type="ECO:0000259" key="13">
    <source>
        <dbReference type="PROSITE" id="PS51363"/>
    </source>
</evidence>
<keyword evidence="6" id="KW-0832">Ubl conjugation</keyword>
<dbReference type="InterPro" id="IPR003307">
    <property type="entry name" value="W2_domain"/>
</dbReference>
<dbReference type="InParanoid" id="A0A6P7Y6C2"/>
<organism evidence="14 15">
    <name type="scientific">Microcaecilia unicolor</name>
    <dbReference type="NCBI Taxonomy" id="1415580"/>
    <lineage>
        <taxon>Eukaryota</taxon>
        <taxon>Metazoa</taxon>
        <taxon>Chordata</taxon>
        <taxon>Craniata</taxon>
        <taxon>Vertebrata</taxon>
        <taxon>Euteleostomi</taxon>
        <taxon>Amphibia</taxon>
        <taxon>Gymnophiona</taxon>
        <taxon>Siphonopidae</taxon>
        <taxon>Microcaecilia</taxon>
    </lineage>
</organism>
<evidence type="ECO:0000256" key="7">
    <source>
        <dbReference type="ARBA" id="ARBA00022845"/>
    </source>
</evidence>
<dbReference type="OrthoDB" id="514777at2759"/>
<evidence type="ECO:0000256" key="12">
    <source>
        <dbReference type="ARBA" id="ARBA00046720"/>
    </source>
</evidence>